<feature type="transmembrane region" description="Helical" evidence="1">
    <location>
        <begin position="530"/>
        <end position="551"/>
    </location>
</feature>
<dbReference type="AlphaFoldDB" id="A0A919MUQ6"/>
<evidence type="ECO:0008006" key="4">
    <source>
        <dbReference type="Google" id="ProtNLM"/>
    </source>
</evidence>
<dbReference type="SUPFAM" id="SSF63411">
    <property type="entry name" value="LuxS/MPP-like metallohydrolase"/>
    <property type="match status" value="2"/>
</dbReference>
<gene>
    <name evidence="2" type="ORF">Ari01nite_35030</name>
</gene>
<comment type="caution">
    <text evidence="2">The sequence shown here is derived from an EMBL/GenBank/DDBJ whole genome shotgun (WGS) entry which is preliminary data.</text>
</comment>
<dbReference type="Gene3D" id="3.30.830.10">
    <property type="entry name" value="Metalloenzyme, LuxS/M16 peptidase-like"/>
    <property type="match status" value="2"/>
</dbReference>
<dbReference type="EMBL" id="BOMV01000039">
    <property type="protein sequence ID" value="GIE96038.1"/>
    <property type="molecule type" value="Genomic_DNA"/>
</dbReference>
<dbReference type="GO" id="GO:0046872">
    <property type="term" value="F:metal ion binding"/>
    <property type="evidence" value="ECO:0007669"/>
    <property type="project" value="InterPro"/>
</dbReference>
<name>A0A919MUQ6_9ACTN</name>
<evidence type="ECO:0000313" key="2">
    <source>
        <dbReference type="EMBL" id="GIE96038.1"/>
    </source>
</evidence>
<keyword evidence="1" id="KW-0472">Membrane</keyword>
<proteinExistence type="predicted"/>
<sequence length="562" mass="60248">MIKRLVVDGVDTLLAPTTGPTQAGLAFRVGFADEPLARRGITHLIEHLALHSVGITDYHYNGATGIEFTFFHMQGAEHEIVAFLNGVCASLRNLPMQRLAVEKDLLQAEANGRSQGVADQMALWRHGALDYGTVSYPEWGLPAITADHLRSWVDRYFTRENAVLWVAGDAVPEDLRLDLPSGVRQPTPAPSSALPETPAYFCGSAGGVVWDSVLPRSAATWVYTAVLERMLFRELRQEAGLSYTVQTDYQPFSTDSVIVTAVADALPEKQGAVVGGFVDVLATLRAGRIDPADVTAVVNKRVDAMQHADDVGARLPGQAFGLLVGREVQDVEQMIADVRAVTVADVAKVAAAAWPAGLMMSPARGEWAGFTLAPSRSESAVAGVSFVSLENPSETLVVGPAGVSLVEGGQILTVRHQDCVIVRAWPDGGRQFVGADGIVVWIEPTLFADGHTAVPAIDAGVRAEVRVDQPARDPERIPKPQPHVPPLGAATTEDRVVGMAGLLFWWPVSLFFGAIAALLFISLTTDTEEAGLIIAVALMCLGVTALGGYFIRRSARRRRFGR</sequence>
<evidence type="ECO:0000313" key="3">
    <source>
        <dbReference type="Proteomes" id="UP000636960"/>
    </source>
</evidence>
<dbReference type="Proteomes" id="UP000636960">
    <property type="component" value="Unassembled WGS sequence"/>
</dbReference>
<keyword evidence="3" id="KW-1185">Reference proteome</keyword>
<organism evidence="2 3">
    <name type="scientific">Paractinoplanes rishiriensis</name>
    <dbReference type="NCBI Taxonomy" id="1050105"/>
    <lineage>
        <taxon>Bacteria</taxon>
        <taxon>Bacillati</taxon>
        <taxon>Actinomycetota</taxon>
        <taxon>Actinomycetes</taxon>
        <taxon>Micromonosporales</taxon>
        <taxon>Micromonosporaceae</taxon>
        <taxon>Paractinoplanes</taxon>
    </lineage>
</organism>
<evidence type="ECO:0000256" key="1">
    <source>
        <dbReference type="SAM" id="Phobius"/>
    </source>
</evidence>
<feature type="transmembrane region" description="Helical" evidence="1">
    <location>
        <begin position="503"/>
        <end position="524"/>
    </location>
</feature>
<dbReference type="InterPro" id="IPR011249">
    <property type="entry name" value="Metalloenz_LuxS/M16"/>
</dbReference>
<keyword evidence="1" id="KW-0812">Transmembrane</keyword>
<protein>
    <recommendedName>
        <fullName evidence="4">Insulinase family protein</fullName>
    </recommendedName>
</protein>
<keyword evidence="1" id="KW-1133">Transmembrane helix</keyword>
<dbReference type="RefSeq" id="WP_203782313.1">
    <property type="nucleotide sequence ID" value="NZ_BOMV01000039.1"/>
</dbReference>
<reference evidence="2" key="1">
    <citation type="submission" date="2021-01" db="EMBL/GenBank/DDBJ databases">
        <title>Whole genome shotgun sequence of Actinoplanes rishiriensis NBRC 108556.</title>
        <authorList>
            <person name="Komaki H."/>
            <person name="Tamura T."/>
        </authorList>
    </citation>
    <scope>NUCLEOTIDE SEQUENCE</scope>
    <source>
        <strain evidence="2">NBRC 108556</strain>
    </source>
</reference>
<accession>A0A919MUQ6</accession>